<dbReference type="SUPFAM" id="SSF81324">
    <property type="entry name" value="Voltage-gated potassium channels"/>
    <property type="match status" value="1"/>
</dbReference>
<dbReference type="PANTHER" id="PTHR10037">
    <property type="entry name" value="VOLTAGE-GATED CATION CHANNEL CALCIUM AND SODIUM"/>
    <property type="match status" value="1"/>
</dbReference>
<evidence type="ECO:0000259" key="7">
    <source>
        <dbReference type="PROSITE" id="PS50003"/>
    </source>
</evidence>
<dbReference type="PaxDb" id="55529-EKX41331"/>
<dbReference type="Gene3D" id="1.20.120.350">
    <property type="entry name" value="Voltage-gated potassium channels. Chain C"/>
    <property type="match status" value="1"/>
</dbReference>
<dbReference type="GO" id="GO:0001518">
    <property type="term" value="C:voltage-gated sodium channel complex"/>
    <property type="evidence" value="ECO:0007669"/>
    <property type="project" value="TreeGrafter"/>
</dbReference>
<organism evidence="8">
    <name type="scientific">Guillardia theta (strain CCMP2712)</name>
    <name type="common">Cryptophyte</name>
    <dbReference type="NCBI Taxonomy" id="905079"/>
    <lineage>
        <taxon>Eukaryota</taxon>
        <taxon>Cryptophyceae</taxon>
        <taxon>Pyrenomonadales</taxon>
        <taxon>Geminigeraceae</taxon>
        <taxon>Guillardia</taxon>
    </lineage>
</organism>
<comment type="subcellular location">
    <subcellularLocation>
        <location evidence="1">Membrane</location>
        <topology evidence="1">Multi-pass membrane protein</topology>
    </subcellularLocation>
</comment>
<evidence type="ECO:0000256" key="5">
    <source>
        <dbReference type="SAM" id="MobiDB-lite"/>
    </source>
</evidence>
<proteinExistence type="predicted"/>
<evidence type="ECO:0000256" key="2">
    <source>
        <dbReference type="ARBA" id="ARBA00022692"/>
    </source>
</evidence>
<dbReference type="EMBL" id="JH993024">
    <property type="protein sequence ID" value="EKX41331.1"/>
    <property type="molecule type" value="Genomic_DNA"/>
</dbReference>
<evidence type="ECO:0000313" key="8">
    <source>
        <dbReference type="EMBL" id="EKX41331.1"/>
    </source>
</evidence>
<dbReference type="Gene3D" id="1.10.287.70">
    <property type="match status" value="1"/>
</dbReference>
<dbReference type="RefSeq" id="XP_005828311.1">
    <property type="nucleotide sequence ID" value="XM_005828254.1"/>
</dbReference>
<dbReference type="SUPFAM" id="SSF50729">
    <property type="entry name" value="PH domain-like"/>
    <property type="match status" value="1"/>
</dbReference>
<accession>L1IYN2</accession>
<dbReference type="SMART" id="SM00233">
    <property type="entry name" value="PH"/>
    <property type="match status" value="1"/>
</dbReference>
<evidence type="ECO:0000256" key="3">
    <source>
        <dbReference type="ARBA" id="ARBA00022989"/>
    </source>
</evidence>
<evidence type="ECO:0000313" key="9">
    <source>
        <dbReference type="EnsemblProtists" id="EKX41331"/>
    </source>
</evidence>
<dbReference type="AlphaFoldDB" id="L1IYN2"/>
<dbReference type="InterPro" id="IPR027359">
    <property type="entry name" value="Volt_channel_dom_sf"/>
</dbReference>
<feature type="domain" description="PH" evidence="7">
    <location>
        <begin position="7"/>
        <end position="140"/>
    </location>
</feature>
<feature type="region of interest" description="Disordered" evidence="5">
    <location>
        <begin position="727"/>
        <end position="768"/>
    </location>
</feature>
<feature type="transmembrane region" description="Helical" evidence="6">
    <location>
        <begin position="363"/>
        <end position="385"/>
    </location>
</feature>
<feature type="transmembrane region" description="Helical" evidence="6">
    <location>
        <begin position="210"/>
        <end position="228"/>
    </location>
</feature>
<keyword evidence="4 6" id="KW-0472">Membrane</keyword>
<dbReference type="HOGENOM" id="CLU_298876_0_0_1"/>
<dbReference type="EnsemblProtists" id="EKX41331">
    <property type="protein sequence ID" value="EKX41331"/>
    <property type="gene ID" value="GUITHDRAFT_112542"/>
</dbReference>
<keyword evidence="2 6" id="KW-0812">Transmembrane</keyword>
<dbReference type="InterPro" id="IPR001849">
    <property type="entry name" value="PH_domain"/>
</dbReference>
<keyword evidence="3 6" id="KW-1133">Transmembrane helix</keyword>
<feature type="compositionally biased region" description="Basic and acidic residues" evidence="5">
    <location>
        <begin position="735"/>
        <end position="746"/>
    </location>
</feature>
<dbReference type="InterPro" id="IPR043203">
    <property type="entry name" value="VGCC_Ca_Na"/>
</dbReference>
<protein>
    <recommendedName>
        <fullName evidence="7">PH domain-containing protein</fullName>
    </recommendedName>
</protein>
<feature type="transmembrane region" description="Helical" evidence="6">
    <location>
        <begin position="330"/>
        <end position="351"/>
    </location>
</feature>
<dbReference type="OrthoDB" id="416585at2759"/>
<gene>
    <name evidence="8" type="ORF">GUITHDRAFT_112542</name>
</gene>
<name>L1IYN2_GUITC</name>
<sequence length="934" mass="106179">MFPSDEDVIMVGELQRQVMSSLGDTWQSRKVVLSSSKLMIGRPGSANVIDYIPLDEILDVVQSKQPADEIKVESLKQNPSTRGSLRRASTFKMEDEDGESGIFVIITAPGGHNSGRSTVFLASSLEESMRWITAIQQGTKTYVRMKTRQSETRFQRVQRKTKEVFSSLPLQIFFSLVILASFITAIISAETKVDPNSPTGKFFNGLETTYLVIFTVELCMNLLSNWFWPFVKDGWNDLDFVVVVITLLSEVVQSLPAINSLRLIRIFKMIRIFRMLNSFRVLINALSRSVIPVINAFCILLLVAAIFAIMATDFFGDLNEEFFGSFFKSLFTLFQMATGDSWASAVTRSLYTENHRRNAWVGIFFVCYMLIVNVVLMNIVVAVLLDEFISTVEREKNKKREEEERKNLGMITMAQSEGPLDPLVRSLMDFSTIEELSVNIFHLYQKLKLSPPVALTEDEFDYLTDSRRLLNADGELGADEFEEMIIREMSNYAHRKISTSIRCERDEFNYEMLFTMKSLLFHIEKINNPIFKQKKEMARKSKKEILRKLFNTPLLNTFSRWKEHVQVTVHDKVPRVIDPEWMQRQFDRLELLLTSSPAAQAQDGNDKGTWVEARLEGMSAAVQEVQETVRTSLARQEEDMKVLREQLETVLKVVERKTRRRSSDRFHHRAAASKEGTARRGQEEMVASPLPSSPLPTSTSPVVRSSQQVFSSCDNVMVNPSSSSIIPFRSSSRSPLRDLEAGDQWKRGINPSSNERRRRGGGEDVSRGGGSEYVRISWFALPNLFDSVSSGQHGKSFKSIMLLLCDDYHLFLRVREGVAGEHLAVDMPEDSNLDALAYAWKLDEQIERILSDNPDLKIDPALYVDVSGQDTEFRRYFQATIAQSSLAGGYVDGTYVNGALRVETSGGSRTIQVDRKLHRAVCKMRALKITREQN</sequence>
<dbReference type="Gene3D" id="2.30.29.30">
    <property type="entry name" value="Pleckstrin-homology domain (PH domain)/Phosphotyrosine-binding domain (PTB)"/>
    <property type="match status" value="1"/>
</dbReference>
<feature type="transmembrane region" description="Helical" evidence="6">
    <location>
        <begin position="168"/>
        <end position="189"/>
    </location>
</feature>
<reference evidence="9" key="3">
    <citation type="submission" date="2015-06" db="UniProtKB">
        <authorList>
            <consortium name="EnsemblProtists"/>
        </authorList>
    </citation>
    <scope>IDENTIFICATION</scope>
</reference>
<keyword evidence="10" id="KW-1185">Reference proteome</keyword>
<evidence type="ECO:0000256" key="4">
    <source>
        <dbReference type="ARBA" id="ARBA00023136"/>
    </source>
</evidence>
<dbReference type="PROSITE" id="PS50003">
    <property type="entry name" value="PH_DOMAIN"/>
    <property type="match status" value="1"/>
</dbReference>
<dbReference type="Pfam" id="PF00520">
    <property type="entry name" value="Ion_trans"/>
    <property type="match status" value="1"/>
</dbReference>
<evidence type="ECO:0000256" key="1">
    <source>
        <dbReference type="ARBA" id="ARBA00004141"/>
    </source>
</evidence>
<evidence type="ECO:0000313" key="10">
    <source>
        <dbReference type="Proteomes" id="UP000011087"/>
    </source>
</evidence>
<dbReference type="GO" id="GO:0005248">
    <property type="term" value="F:voltage-gated sodium channel activity"/>
    <property type="evidence" value="ECO:0007669"/>
    <property type="project" value="TreeGrafter"/>
</dbReference>
<dbReference type="GeneID" id="17298052"/>
<dbReference type="InterPro" id="IPR011993">
    <property type="entry name" value="PH-like_dom_sf"/>
</dbReference>
<dbReference type="Proteomes" id="UP000011087">
    <property type="component" value="Unassembled WGS sequence"/>
</dbReference>
<dbReference type="InterPro" id="IPR005821">
    <property type="entry name" value="Ion_trans_dom"/>
</dbReference>
<reference evidence="10" key="2">
    <citation type="submission" date="2012-11" db="EMBL/GenBank/DDBJ databases">
        <authorList>
            <person name="Kuo A."/>
            <person name="Curtis B.A."/>
            <person name="Tanifuji G."/>
            <person name="Burki F."/>
            <person name="Gruber A."/>
            <person name="Irimia M."/>
            <person name="Maruyama S."/>
            <person name="Arias M.C."/>
            <person name="Ball S.G."/>
            <person name="Gile G.H."/>
            <person name="Hirakawa Y."/>
            <person name="Hopkins J.F."/>
            <person name="Rensing S.A."/>
            <person name="Schmutz J."/>
            <person name="Symeonidi A."/>
            <person name="Elias M."/>
            <person name="Eveleigh R.J."/>
            <person name="Herman E.K."/>
            <person name="Klute M.J."/>
            <person name="Nakayama T."/>
            <person name="Obornik M."/>
            <person name="Reyes-Prieto A."/>
            <person name="Armbrust E.V."/>
            <person name="Aves S.J."/>
            <person name="Beiko R.G."/>
            <person name="Coutinho P."/>
            <person name="Dacks J.B."/>
            <person name="Durnford D.G."/>
            <person name="Fast N.M."/>
            <person name="Green B.R."/>
            <person name="Grisdale C."/>
            <person name="Hempe F."/>
            <person name="Henrissat B."/>
            <person name="Hoppner M.P."/>
            <person name="Ishida K.-I."/>
            <person name="Kim E."/>
            <person name="Koreny L."/>
            <person name="Kroth P.G."/>
            <person name="Liu Y."/>
            <person name="Malik S.-B."/>
            <person name="Maier U.G."/>
            <person name="McRose D."/>
            <person name="Mock T."/>
            <person name="Neilson J.A."/>
            <person name="Onodera N.T."/>
            <person name="Poole A.M."/>
            <person name="Pritham E.J."/>
            <person name="Richards T.A."/>
            <person name="Rocap G."/>
            <person name="Roy S.W."/>
            <person name="Sarai C."/>
            <person name="Schaack S."/>
            <person name="Shirato S."/>
            <person name="Slamovits C.H."/>
            <person name="Spencer D.F."/>
            <person name="Suzuki S."/>
            <person name="Worden A.Z."/>
            <person name="Zauner S."/>
            <person name="Barry K."/>
            <person name="Bell C."/>
            <person name="Bharti A.K."/>
            <person name="Crow J.A."/>
            <person name="Grimwood J."/>
            <person name="Kramer R."/>
            <person name="Lindquist E."/>
            <person name="Lucas S."/>
            <person name="Salamov A."/>
            <person name="McFadden G.I."/>
            <person name="Lane C.E."/>
            <person name="Keeling P.J."/>
            <person name="Gray M.W."/>
            <person name="Grigoriev I.V."/>
            <person name="Archibald J.M."/>
        </authorList>
    </citation>
    <scope>NUCLEOTIDE SEQUENCE</scope>
    <source>
        <strain evidence="10">CCMP2712</strain>
    </source>
</reference>
<feature type="transmembrane region" description="Helical" evidence="6">
    <location>
        <begin position="285"/>
        <end position="310"/>
    </location>
</feature>
<dbReference type="KEGG" id="gtt:GUITHDRAFT_112542"/>
<dbReference type="PANTHER" id="PTHR10037:SF62">
    <property type="entry name" value="SODIUM CHANNEL PROTEIN 60E"/>
    <property type="match status" value="1"/>
</dbReference>
<reference evidence="8 10" key="1">
    <citation type="journal article" date="2012" name="Nature">
        <title>Algal genomes reveal evolutionary mosaicism and the fate of nucleomorphs.</title>
        <authorList>
            <consortium name="DOE Joint Genome Institute"/>
            <person name="Curtis B.A."/>
            <person name="Tanifuji G."/>
            <person name="Burki F."/>
            <person name="Gruber A."/>
            <person name="Irimia M."/>
            <person name="Maruyama S."/>
            <person name="Arias M.C."/>
            <person name="Ball S.G."/>
            <person name="Gile G.H."/>
            <person name="Hirakawa Y."/>
            <person name="Hopkins J.F."/>
            <person name="Kuo A."/>
            <person name="Rensing S.A."/>
            <person name="Schmutz J."/>
            <person name="Symeonidi A."/>
            <person name="Elias M."/>
            <person name="Eveleigh R.J."/>
            <person name="Herman E.K."/>
            <person name="Klute M.J."/>
            <person name="Nakayama T."/>
            <person name="Obornik M."/>
            <person name="Reyes-Prieto A."/>
            <person name="Armbrust E.V."/>
            <person name="Aves S.J."/>
            <person name="Beiko R.G."/>
            <person name="Coutinho P."/>
            <person name="Dacks J.B."/>
            <person name="Durnford D.G."/>
            <person name="Fast N.M."/>
            <person name="Green B.R."/>
            <person name="Grisdale C.J."/>
            <person name="Hempel F."/>
            <person name="Henrissat B."/>
            <person name="Hoppner M.P."/>
            <person name="Ishida K."/>
            <person name="Kim E."/>
            <person name="Koreny L."/>
            <person name="Kroth P.G."/>
            <person name="Liu Y."/>
            <person name="Malik S.B."/>
            <person name="Maier U.G."/>
            <person name="McRose D."/>
            <person name="Mock T."/>
            <person name="Neilson J.A."/>
            <person name="Onodera N.T."/>
            <person name="Poole A.M."/>
            <person name="Pritham E.J."/>
            <person name="Richards T.A."/>
            <person name="Rocap G."/>
            <person name="Roy S.W."/>
            <person name="Sarai C."/>
            <person name="Schaack S."/>
            <person name="Shirato S."/>
            <person name="Slamovits C.H."/>
            <person name="Spencer D.F."/>
            <person name="Suzuki S."/>
            <person name="Worden A.Z."/>
            <person name="Zauner S."/>
            <person name="Barry K."/>
            <person name="Bell C."/>
            <person name="Bharti A.K."/>
            <person name="Crow J.A."/>
            <person name="Grimwood J."/>
            <person name="Kramer R."/>
            <person name="Lindquist E."/>
            <person name="Lucas S."/>
            <person name="Salamov A."/>
            <person name="McFadden G.I."/>
            <person name="Lane C.E."/>
            <person name="Keeling P.J."/>
            <person name="Gray M.W."/>
            <person name="Grigoriev I.V."/>
            <person name="Archibald J.M."/>
        </authorList>
    </citation>
    <scope>NUCLEOTIDE SEQUENCE</scope>
    <source>
        <strain evidence="8 10">CCMP2712</strain>
    </source>
</reference>
<dbReference type="eggNOG" id="KOG2302">
    <property type="taxonomic scope" value="Eukaryota"/>
</dbReference>
<feature type="region of interest" description="Disordered" evidence="5">
    <location>
        <begin position="658"/>
        <end position="703"/>
    </location>
</feature>
<evidence type="ECO:0000256" key="6">
    <source>
        <dbReference type="SAM" id="Phobius"/>
    </source>
</evidence>
<feature type="transmembrane region" description="Helical" evidence="6">
    <location>
        <begin position="240"/>
        <end position="264"/>
    </location>
</feature>